<evidence type="ECO:0000313" key="2">
    <source>
        <dbReference type="EMBL" id="MXP31285.1"/>
    </source>
</evidence>
<dbReference type="Proteomes" id="UP000446786">
    <property type="component" value="Unassembled WGS sequence"/>
</dbReference>
<feature type="domain" description="DUF218" evidence="1">
    <location>
        <begin position="8"/>
        <end position="114"/>
    </location>
</feature>
<dbReference type="CDD" id="cd06259">
    <property type="entry name" value="YdcF-like"/>
    <property type="match status" value="1"/>
</dbReference>
<organism evidence="2 4">
    <name type="scientific">Parerythrobacter jejuensis</name>
    <dbReference type="NCBI Taxonomy" id="795812"/>
    <lineage>
        <taxon>Bacteria</taxon>
        <taxon>Pseudomonadati</taxon>
        <taxon>Pseudomonadota</taxon>
        <taxon>Alphaproteobacteria</taxon>
        <taxon>Sphingomonadales</taxon>
        <taxon>Erythrobacteraceae</taxon>
        <taxon>Parerythrobacter</taxon>
    </lineage>
</organism>
<protein>
    <submittedName>
        <fullName evidence="2">YdcF family protein</fullName>
    </submittedName>
</protein>
<dbReference type="AlphaFoldDB" id="A0A845AQX0"/>
<evidence type="ECO:0000313" key="4">
    <source>
        <dbReference type="Proteomes" id="UP000446786"/>
    </source>
</evidence>
<dbReference type="InterPro" id="IPR003848">
    <property type="entry name" value="DUF218"/>
</dbReference>
<comment type="caution">
    <text evidence="2">The sequence shown here is derived from an EMBL/GenBank/DDBJ whole genome shotgun (WGS) entry which is preliminary data.</text>
</comment>
<proteinExistence type="predicted"/>
<dbReference type="Pfam" id="PF02698">
    <property type="entry name" value="DUF218"/>
    <property type="match status" value="1"/>
</dbReference>
<sequence length="150" mass="16758">MTEARQTDAVIVPTGGAGRIPHGLEIVRSDEAQLMLVTGVDREVRPAEFAAEFEASMELMECCVTLGFEAVDTRGNATEAAQWVKDKQVRSLRLVTSDWHMRRAAGELRDVLPTNIRVIEDAVHTEPSLFTLFLEFNKFLASWISRAWPG</sequence>
<name>A0A845AQX0_9SPHN</name>
<keyword evidence="4" id="KW-1185">Reference proteome</keyword>
<gene>
    <name evidence="2" type="ORF">GRI94_05535</name>
    <name evidence="3" type="ORF">GRI94_19625</name>
</gene>
<dbReference type="EMBL" id="WTYE01000001">
    <property type="protein sequence ID" value="MXP34045.1"/>
    <property type="molecule type" value="Genomic_DNA"/>
</dbReference>
<dbReference type="OrthoDB" id="9812311at2"/>
<evidence type="ECO:0000313" key="3">
    <source>
        <dbReference type="EMBL" id="MXP34045.1"/>
    </source>
</evidence>
<reference evidence="2 4" key="1">
    <citation type="submission" date="2019-12" db="EMBL/GenBank/DDBJ databases">
        <title>Genomic-based taxomic classification of the family Erythrobacteraceae.</title>
        <authorList>
            <person name="Xu L."/>
        </authorList>
    </citation>
    <scope>NUCLEOTIDE SEQUENCE [LARGE SCALE GENOMIC DNA]</scope>
    <source>
        <strain evidence="2 4">JCM 16677</strain>
    </source>
</reference>
<dbReference type="EMBL" id="WTYE01000001">
    <property type="protein sequence ID" value="MXP31285.1"/>
    <property type="molecule type" value="Genomic_DNA"/>
</dbReference>
<accession>A0A845AQX0</accession>
<evidence type="ECO:0000259" key="1">
    <source>
        <dbReference type="Pfam" id="PF02698"/>
    </source>
</evidence>